<feature type="region of interest" description="Disordered" evidence="1">
    <location>
        <begin position="1203"/>
        <end position="1231"/>
    </location>
</feature>
<evidence type="ECO:0000313" key="3">
    <source>
        <dbReference type="WBParaSite" id="maker-uti_cns_0002608-snap-gene-0.9-mRNA-1"/>
    </source>
</evidence>
<protein>
    <submittedName>
        <fullName evidence="3">Ig-like domain-containing protein</fullName>
    </submittedName>
</protein>
<feature type="compositionally biased region" description="Polar residues" evidence="1">
    <location>
        <begin position="1159"/>
        <end position="1170"/>
    </location>
</feature>
<feature type="compositionally biased region" description="Low complexity" evidence="1">
    <location>
        <begin position="1205"/>
        <end position="1231"/>
    </location>
</feature>
<accession>A0A1I8GQ77</accession>
<dbReference type="SUPFAM" id="SSF69322">
    <property type="entry name" value="Tricorn protease domain 2"/>
    <property type="match status" value="1"/>
</dbReference>
<name>A0A1I8GQ77_9PLAT</name>
<evidence type="ECO:0000256" key="1">
    <source>
        <dbReference type="SAM" id="MobiDB-lite"/>
    </source>
</evidence>
<feature type="region of interest" description="Disordered" evidence="1">
    <location>
        <begin position="1098"/>
        <end position="1172"/>
    </location>
</feature>
<sequence length="1497" mass="164246">MLNTEKASANVDLIRVKATQLKRLLSAAESAAEYENLHQISAAETQTRQLRTQLDAYFDETLRRFERRRTELKAALDRRLAAAAAANTGKEQTLLTEAAEAASAVCSETASVDLLRRLDDAIALREQPGIDLAEAERRTRRLLSCLRLNSSCHDDGDGEDADWVRQRRADNPFAAGASSATVSEPPTTESAYGEFASSGSIDFSHVLTPSNSLKACDATGSANGLSYLQHDASFDADDRPPSISDSPSSDSSDTSSFIEIKDCRTVGAPKSVTYVHDKFYTVEGGCIRQYRCQDGRCLGKLALTDDECNPVDYRPLYVRRCTENDWLLIIECDNDRVLCVDSDGVVRFQAGPRISAKLKLRVHPMQQSNVEQQQQLRLLRARLGGFFEETVTELERRQSELYRQLSETISAPSESSSVPRIGLDLSEAGRRASHLLDCLRLDWTPDTVVSENSVEPSRSSNYNTVYTAAGSTVCGANSANQSNMTATEVCHSTVGNANQSYMAAATGVARTTLVNSNQSYMAAATGVARTTLVNSNQSNMAATGFSPNSSASSYSTALGSPNSVGHGAKKLYTQQFRTMNSPYSIASIHGKFYTVEKNSVHRYDAVSGKYRGQLRVTDFDGVEMQHTKAYRLSSCKTNDWLIIVDNRNDIVLCVNSKHRCEWKSVLKYFLENPEQAVSNGSCLFICCPLVGIFILVVDSAYSAVRVVTQTCEYLDLEQPVRMAWCESAGHLVVVDDEDGRYVARAFEFANCHKPSGGLMLNSEFYACLASDRTPEIAYLPSGGSGFSPLAVIVDGYELMQFRDESFRRLDRNPLRRLNYTCEFGNWERLTDVCWVDDPVGDGGSRLAVCDKRGCRVSLLRLEPEASMSSKFVRSSSCVLLIVWRQTCRMSRSSIIDTGAMQFKSTQLRSLINRASDNKELLRQVNEFFNDTIAKLEICRAGLLREIQDHSLTPEQRINSLIIAEDAEKLTGSGDHKSDHSATHCDVEQRLDACLRCEADLLQIGQFDTKLAKRRTERLLESLKISWHDEWTMRRQADNPFASSVDAAKVESDEESEILSAYSLLSTENLRSALSEVQNKQAGVQSSVFNTEITLDANKGASETTSDEGGNVSASTKIGSASARNSRYSSVSATGRGASMPSATGKGASMPSATGKGTPVSASGQSASVSDTGKGYSVSILSESPCIVEKKSVPPHMDKLKASHHFTSTDQSLSSSSSKQQNSSSSDSSPFPCQLSISLREKPKSLTYLPDEFYSIESYPKSVSVYDSSGKFSTARNIGPHVKNAYRIRSFKEWDALILIDKSNCQVHLLARQNLSPILTVGPYFSCVHRLSAPEDAVSTGKFLAICSPSQGIYLVSLTAPKTCKATLARDKLRLSAPMRLAWNPTAARLCVLDHVTLRTYSLRAFHLKPAKTTVEASDWGAPDGGTFESETPPCLEFFGDRLLLCCWTSDRTLRVFSFLGVNLWRASFQSVKTPWPAICLCPLESGQAAIGCDNGKV</sequence>
<feature type="compositionally biased region" description="Polar residues" evidence="1">
    <location>
        <begin position="1100"/>
        <end position="1132"/>
    </location>
</feature>
<dbReference type="WBParaSite" id="maker-uti_cns_0002608-snap-gene-0.9-mRNA-1">
    <property type="protein sequence ID" value="maker-uti_cns_0002608-snap-gene-0.9-mRNA-1"/>
    <property type="gene ID" value="maker-uti_cns_0002608-snap-gene-0.9"/>
</dbReference>
<organism evidence="2 3">
    <name type="scientific">Macrostomum lignano</name>
    <dbReference type="NCBI Taxonomy" id="282301"/>
    <lineage>
        <taxon>Eukaryota</taxon>
        <taxon>Metazoa</taxon>
        <taxon>Spiralia</taxon>
        <taxon>Lophotrochozoa</taxon>
        <taxon>Platyhelminthes</taxon>
        <taxon>Rhabditophora</taxon>
        <taxon>Macrostomorpha</taxon>
        <taxon>Macrostomida</taxon>
        <taxon>Macrostomidae</taxon>
        <taxon>Macrostomum</taxon>
    </lineage>
</organism>
<evidence type="ECO:0000313" key="2">
    <source>
        <dbReference type="Proteomes" id="UP000095280"/>
    </source>
</evidence>
<reference evidence="3" key="1">
    <citation type="submission" date="2016-11" db="UniProtKB">
        <authorList>
            <consortium name="WormBaseParasite"/>
        </authorList>
    </citation>
    <scope>IDENTIFICATION</scope>
</reference>
<keyword evidence="2" id="KW-1185">Reference proteome</keyword>
<proteinExistence type="predicted"/>
<feature type="region of interest" description="Disordered" evidence="1">
    <location>
        <begin position="236"/>
        <end position="255"/>
    </location>
</feature>
<dbReference type="Proteomes" id="UP000095280">
    <property type="component" value="Unplaced"/>
</dbReference>
<feature type="compositionally biased region" description="Low complexity" evidence="1">
    <location>
        <begin position="241"/>
        <end position="255"/>
    </location>
</feature>